<dbReference type="InterPro" id="IPR000571">
    <property type="entry name" value="Znf_CCCH"/>
</dbReference>
<keyword evidence="4" id="KW-1185">Reference proteome</keyword>
<keyword evidence="1" id="KW-0862">Zinc</keyword>
<keyword evidence="1" id="KW-0479">Metal-binding</keyword>
<name>A0A813FQ99_POLGL</name>
<gene>
    <name evidence="3" type="ORF">PGLA1383_LOCUS34204</name>
</gene>
<dbReference type="AlphaFoldDB" id="A0A813FQ99"/>
<accession>A0A813FQ99</accession>
<feature type="domain" description="C3H1-type" evidence="2">
    <location>
        <begin position="43"/>
        <end position="67"/>
    </location>
</feature>
<dbReference type="PROSITE" id="PS50103">
    <property type="entry name" value="ZF_C3H1"/>
    <property type="match status" value="1"/>
</dbReference>
<dbReference type="EMBL" id="CAJNNV010025892">
    <property type="protein sequence ID" value="CAE8616519.1"/>
    <property type="molecule type" value="Genomic_DNA"/>
</dbReference>
<evidence type="ECO:0000313" key="4">
    <source>
        <dbReference type="Proteomes" id="UP000654075"/>
    </source>
</evidence>
<feature type="zinc finger region" description="C3H1-type" evidence="1">
    <location>
        <begin position="43"/>
        <end position="67"/>
    </location>
</feature>
<protein>
    <recommendedName>
        <fullName evidence="2">C3H1-type domain-containing protein</fullName>
    </recommendedName>
</protein>
<evidence type="ECO:0000259" key="2">
    <source>
        <dbReference type="PROSITE" id="PS50103"/>
    </source>
</evidence>
<feature type="non-terminal residue" evidence="3">
    <location>
        <position position="1"/>
    </location>
</feature>
<comment type="caution">
    <text evidence="3">The sequence shown here is derived from an EMBL/GenBank/DDBJ whole genome shotgun (WGS) entry which is preliminary data.</text>
</comment>
<proteinExistence type="predicted"/>
<dbReference type="Proteomes" id="UP000654075">
    <property type="component" value="Unassembled WGS sequence"/>
</dbReference>
<reference evidence="3" key="1">
    <citation type="submission" date="2021-02" db="EMBL/GenBank/DDBJ databases">
        <authorList>
            <person name="Dougan E. K."/>
            <person name="Rhodes N."/>
            <person name="Thang M."/>
            <person name="Chan C."/>
        </authorList>
    </citation>
    <scope>NUCLEOTIDE SEQUENCE</scope>
</reference>
<evidence type="ECO:0000313" key="3">
    <source>
        <dbReference type="EMBL" id="CAE8616519.1"/>
    </source>
</evidence>
<evidence type="ECO:0000256" key="1">
    <source>
        <dbReference type="PROSITE-ProRule" id="PRU00723"/>
    </source>
</evidence>
<organism evidence="3 4">
    <name type="scientific">Polarella glacialis</name>
    <name type="common">Dinoflagellate</name>
    <dbReference type="NCBI Taxonomy" id="89957"/>
    <lineage>
        <taxon>Eukaryota</taxon>
        <taxon>Sar</taxon>
        <taxon>Alveolata</taxon>
        <taxon>Dinophyceae</taxon>
        <taxon>Suessiales</taxon>
        <taxon>Suessiaceae</taxon>
        <taxon>Polarella</taxon>
    </lineage>
</organism>
<dbReference type="GO" id="GO:0008270">
    <property type="term" value="F:zinc ion binding"/>
    <property type="evidence" value="ECO:0007669"/>
    <property type="project" value="UniProtKB-KW"/>
</dbReference>
<sequence length="224" mass="24700">LKFCGPQPSAFSTLHCSRQSSPCSPGQMTVVSQDAHGRGECRPCAYFQYKDDGCRLGDDCKFCHLCDRADIKQHKKLKKQQVRVQAAQRWGSNPLALSRAEVILSDNLKSTNSRRPPTGEFESWLSASGLEGLGGFGHFDVSQVARGQSQLEASTRGCSSPESSLSGEDQRVPYVEARELCQKVPDSAPGMLRWDDVTFSSGFQFGLQPSPPSFLQMRQDQVLH</sequence>
<keyword evidence="1" id="KW-0863">Zinc-finger</keyword>